<dbReference type="InterPro" id="IPR002937">
    <property type="entry name" value="Amino_oxidase"/>
</dbReference>
<dbReference type="InterPro" id="IPR036188">
    <property type="entry name" value="FAD/NAD-bd_sf"/>
</dbReference>
<proteinExistence type="predicted"/>
<dbReference type="EMBL" id="LT607751">
    <property type="protein sequence ID" value="SCG73235.1"/>
    <property type="molecule type" value="Genomic_DNA"/>
</dbReference>
<keyword evidence="3" id="KW-1185">Reference proteome</keyword>
<evidence type="ECO:0000313" key="3">
    <source>
        <dbReference type="Proteomes" id="UP000198210"/>
    </source>
</evidence>
<sequence length="413" mass="43530">MPTDTDVVIVGGGLAGLAAARRLHRAGVAWRLVEAADRLGGRVATDAVDGYLLDRGFQVLNTAYPRLGTLLDLATLDLGWFTSGVLVRRRGRLDRLVNPLREPAGAPRTALAGVGSLRDRLRFAGLATSCATLPVSRLLDAPETTTEAALRRAGLSTSIVEELIRPFLSGVFIDRELETSSHVLAMVLRSFARGRIGLPARGMGALPAAIADPLPTGLVELGTPVAEVTPGRVRTPAGEITCRAVVVAVDPPRAAALLPGLGRVRMHSYTTYYHSTAEAPLDEPILLVDGDRRELVANTVVISRAAPTCAPAGRHLVATSVVGPAAPPEPVIRAELERLYGRSTADWTHLTTVSIPDALPAAPPPQGRLRKPVTFGDELFVAGDHRDSPSIQGALASGWRTAGAVLAELRGRG</sequence>
<dbReference type="SUPFAM" id="SSF51905">
    <property type="entry name" value="FAD/NAD(P)-binding domain"/>
    <property type="match status" value="1"/>
</dbReference>
<evidence type="ECO:0000259" key="1">
    <source>
        <dbReference type="Pfam" id="PF01593"/>
    </source>
</evidence>
<dbReference type="AlphaFoldDB" id="A0A1C5JRL4"/>
<gene>
    <name evidence="2" type="ORF">GA0074704_4880</name>
</gene>
<feature type="domain" description="Amine oxidase" evidence="1">
    <location>
        <begin position="14"/>
        <end position="406"/>
    </location>
</feature>
<name>A0A1C5JRL4_9ACTN</name>
<dbReference type="Proteomes" id="UP000198210">
    <property type="component" value="Chromosome I"/>
</dbReference>
<dbReference type="Pfam" id="PF01593">
    <property type="entry name" value="Amino_oxidase"/>
    <property type="match status" value="1"/>
</dbReference>
<dbReference type="RefSeq" id="WP_088972633.1">
    <property type="nucleotide sequence ID" value="NZ_JBHLYF010000002.1"/>
</dbReference>
<dbReference type="GO" id="GO:0016491">
    <property type="term" value="F:oxidoreductase activity"/>
    <property type="evidence" value="ECO:0007669"/>
    <property type="project" value="InterPro"/>
</dbReference>
<protein>
    <submittedName>
        <fullName evidence="2">Protoporphyrinogen oxidase</fullName>
    </submittedName>
</protein>
<dbReference type="PANTHER" id="PTHR42841">
    <property type="entry name" value="AMINE OXIDASE"/>
    <property type="match status" value="1"/>
</dbReference>
<dbReference type="Gene3D" id="3.50.50.60">
    <property type="entry name" value="FAD/NAD(P)-binding domain"/>
    <property type="match status" value="1"/>
</dbReference>
<accession>A0A1C5JRL4</accession>
<organism evidence="2 3">
    <name type="scientific">Micromonospora siamensis</name>
    <dbReference type="NCBI Taxonomy" id="299152"/>
    <lineage>
        <taxon>Bacteria</taxon>
        <taxon>Bacillati</taxon>
        <taxon>Actinomycetota</taxon>
        <taxon>Actinomycetes</taxon>
        <taxon>Micromonosporales</taxon>
        <taxon>Micromonosporaceae</taxon>
        <taxon>Micromonospora</taxon>
    </lineage>
</organism>
<evidence type="ECO:0000313" key="2">
    <source>
        <dbReference type="EMBL" id="SCG73235.1"/>
    </source>
</evidence>
<reference evidence="2 3" key="1">
    <citation type="submission" date="2016-06" db="EMBL/GenBank/DDBJ databases">
        <authorList>
            <person name="Kjaerup R.B."/>
            <person name="Dalgaard T.S."/>
            <person name="Juul-Madsen H.R."/>
        </authorList>
    </citation>
    <scope>NUCLEOTIDE SEQUENCE [LARGE SCALE GENOMIC DNA]</scope>
    <source>
        <strain evidence="2 3">DSM 45097</strain>
    </source>
</reference>